<protein>
    <submittedName>
        <fullName evidence="1">Uncharacterized protein</fullName>
    </submittedName>
</protein>
<proteinExistence type="predicted"/>
<evidence type="ECO:0000313" key="2">
    <source>
        <dbReference type="Proteomes" id="UP000235584"/>
    </source>
</evidence>
<sequence length="173" mass="19652">MQLSKIVPTALAIFMLSSILSATEAAEKVLCVVSSDVDKNTGRMTYEMDEDGRGIKHIYMEAYENGKLTERKEVDMSEINGDGIILHQKDKYVTVRLYSHNFDEERGGVLYLDTLYNAVKGERREYQIEVAKNAQSEIVMMNNKKEFNNMKFIGKKAPIIGVIGIEKVNFTKN</sequence>
<dbReference type="Proteomes" id="UP000235584">
    <property type="component" value="Chromosome"/>
</dbReference>
<dbReference type="RefSeq" id="WP_102243871.1">
    <property type="nucleotide sequence ID" value="NZ_CP025704.1"/>
</dbReference>
<gene>
    <name evidence="1" type="ORF">C0V70_10800</name>
</gene>
<name>A0A2K9NST6_BACTC</name>
<reference evidence="1 2" key="1">
    <citation type="submission" date="2018-01" db="EMBL/GenBank/DDBJ databases">
        <title>Complete genome sequence of Bacteriovorax stolpii DSM12778.</title>
        <authorList>
            <person name="Tang B."/>
            <person name="Chang J."/>
        </authorList>
    </citation>
    <scope>NUCLEOTIDE SEQUENCE [LARGE SCALE GENOMIC DNA]</scope>
    <source>
        <strain evidence="1 2">DSM 12778</strain>
    </source>
</reference>
<accession>A0A2K9NST6</accession>
<keyword evidence="2" id="KW-1185">Reference proteome</keyword>
<dbReference type="AlphaFoldDB" id="A0A2K9NST6"/>
<organism evidence="1 2">
    <name type="scientific">Bacteriovorax stolpii</name>
    <name type="common">Bdellovibrio stolpii</name>
    <dbReference type="NCBI Taxonomy" id="960"/>
    <lineage>
        <taxon>Bacteria</taxon>
        <taxon>Pseudomonadati</taxon>
        <taxon>Bdellovibrionota</taxon>
        <taxon>Bacteriovoracia</taxon>
        <taxon>Bacteriovoracales</taxon>
        <taxon>Bacteriovoracaceae</taxon>
        <taxon>Bacteriovorax</taxon>
    </lineage>
</organism>
<evidence type="ECO:0000313" key="1">
    <source>
        <dbReference type="EMBL" id="AUN98580.1"/>
    </source>
</evidence>
<dbReference type="EMBL" id="CP025704">
    <property type="protein sequence ID" value="AUN98580.1"/>
    <property type="molecule type" value="Genomic_DNA"/>
</dbReference>
<dbReference type="KEGG" id="bsto:C0V70_10800"/>